<name>A0A6J4MA19_9BACT</name>
<dbReference type="EMBL" id="CADCTX010000835">
    <property type="protein sequence ID" value="CAA9353817.1"/>
    <property type="molecule type" value="Genomic_DNA"/>
</dbReference>
<proteinExistence type="predicted"/>
<reference evidence="1" key="1">
    <citation type="submission" date="2020-02" db="EMBL/GenBank/DDBJ databases">
        <authorList>
            <person name="Meier V. D."/>
        </authorList>
    </citation>
    <scope>NUCLEOTIDE SEQUENCE</scope>
    <source>
        <strain evidence="1">AVDCRST_MAG40</strain>
    </source>
</reference>
<accession>A0A6J4MA19</accession>
<gene>
    <name evidence="1" type="ORF">AVDCRST_MAG40-3041</name>
</gene>
<protein>
    <submittedName>
        <fullName evidence="1">Uncharacterized protein</fullName>
    </submittedName>
</protein>
<sequence>YGPRRMAAAYAAEYERMHSRRALPA</sequence>
<evidence type="ECO:0000313" key="1">
    <source>
        <dbReference type="EMBL" id="CAA9353817.1"/>
    </source>
</evidence>
<feature type="non-terminal residue" evidence="1">
    <location>
        <position position="1"/>
    </location>
</feature>
<organism evidence="1">
    <name type="scientific">uncultured Gemmatimonadaceae bacterium</name>
    <dbReference type="NCBI Taxonomy" id="246130"/>
    <lineage>
        <taxon>Bacteria</taxon>
        <taxon>Pseudomonadati</taxon>
        <taxon>Gemmatimonadota</taxon>
        <taxon>Gemmatimonadia</taxon>
        <taxon>Gemmatimonadales</taxon>
        <taxon>Gemmatimonadaceae</taxon>
        <taxon>environmental samples</taxon>
    </lineage>
</organism>
<dbReference type="AlphaFoldDB" id="A0A6J4MA19"/>